<reference evidence="1 2" key="1">
    <citation type="journal article" date="2018" name="Front. Plant Sci.">
        <title>Red Clover (Trifolium pratense) and Zigzag Clover (T. medium) - A Picture of Genomic Similarities and Differences.</title>
        <authorList>
            <person name="Dluhosova J."/>
            <person name="Istvanek J."/>
            <person name="Nedelnik J."/>
            <person name="Repkova J."/>
        </authorList>
    </citation>
    <scope>NUCLEOTIDE SEQUENCE [LARGE SCALE GENOMIC DNA]</scope>
    <source>
        <strain evidence="2">cv. 10/8</strain>
        <tissue evidence="1">Leaf</tissue>
    </source>
</reference>
<name>A0A392QQ69_9FABA</name>
<dbReference type="Proteomes" id="UP000265520">
    <property type="component" value="Unassembled WGS sequence"/>
</dbReference>
<dbReference type="AlphaFoldDB" id="A0A392QQ69"/>
<keyword evidence="2" id="KW-1185">Reference proteome</keyword>
<evidence type="ECO:0000313" key="2">
    <source>
        <dbReference type="Proteomes" id="UP000265520"/>
    </source>
</evidence>
<dbReference type="EMBL" id="LXQA010152960">
    <property type="protein sequence ID" value="MCI26388.1"/>
    <property type="molecule type" value="Genomic_DNA"/>
</dbReference>
<organism evidence="1 2">
    <name type="scientific">Trifolium medium</name>
    <dbReference type="NCBI Taxonomy" id="97028"/>
    <lineage>
        <taxon>Eukaryota</taxon>
        <taxon>Viridiplantae</taxon>
        <taxon>Streptophyta</taxon>
        <taxon>Embryophyta</taxon>
        <taxon>Tracheophyta</taxon>
        <taxon>Spermatophyta</taxon>
        <taxon>Magnoliopsida</taxon>
        <taxon>eudicotyledons</taxon>
        <taxon>Gunneridae</taxon>
        <taxon>Pentapetalae</taxon>
        <taxon>rosids</taxon>
        <taxon>fabids</taxon>
        <taxon>Fabales</taxon>
        <taxon>Fabaceae</taxon>
        <taxon>Papilionoideae</taxon>
        <taxon>50 kb inversion clade</taxon>
        <taxon>NPAAA clade</taxon>
        <taxon>Hologalegina</taxon>
        <taxon>IRL clade</taxon>
        <taxon>Trifolieae</taxon>
        <taxon>Trifolium</taxon>
    </lineage>
</organism>
<sequence length="101" mass="11666">MALRSPWMLVMWREVRLGNLWNRVGINGSVGSDIVKEDRRRLVMERNCLEARERGSVWWWLSSSPSTRNVQMDFQQSSGVVLLAVGVFHVNELYGCRQGSQ</sequence>
<accession>A0A392QQ69</accession>
<comment type="caution">
    <text evidence="1">The sequence shown here is derived from an EMBL/GenBank/DDBJ whole genome shotgun (WGS) entry which is preliminary data.</text>
</comment>
<protein>
    <submittedName>
        <fullName evidence="1">Uncharacterized protein</fullName>
    </submittedName>
</protein>
<proteinExistence type="predicted"/>
<evidence type="ECO:0000313" key="1">
    <source>
        <dbReference type="EMBL" id="MCI26388.1"/>
    </source>
</evidence>